<feature type="transmembrane region" description="Helical" evidence="4">
    <location>
        <begin position="360"/>
        <end position="383"/>
    </location>
</feature>
<keyword evidence="4" id="KW-0472">Membrane</keyword>
<keyword evidence="7" id="KW-1185">Reference proteome</keyword>
<gene>
    <name evidence="6" type="ORF">EMPS_03080</name>
</gene>
<feature type="region of interest" description="Disordered" evidence="3">
    <location>
        <begin position="391"/>
        <end position="412"/>
    </location>
</feature>
<evidence type="ECO:0000256" key="4">
    <source>
        <dbReference type="SAM" id="Phobius"/>
    </source>
</evidence>
<reference evidence="6" key="1">
    <citation type="submission" date="2021-11" db="EMBL/GenBank/DDBJ databases">
        <authorList>
            <person name="Herlambang A."/>
            <person name="Guo Y."/>
            <person name="Takashima Y."/>
            <person name="Nishizawa T."/>
        </authorList>
    </citation>
    <scope>NUCLEOTIDE SEQUENCE</scope>
    <source>
        <strain evidence="6">E1425</strain>
    </source>
</reference>
<evidence type="ECO:0000313" key="6">
    <source>
        <dbReference type="EMBL" id="GJJ70730.1"/>
    </source>
</evidence>
<dbReference type="PANTHER" id="PTHR46093">
    <property type="entry name" value="ACYL-COA-BINDING DOMAIN-CONTAINING PROTEIN 5"/>
    <property type="match status" value="1"/>
</dbReference>
<feature type="region of interest" description="Disordered" evidence="3">
    <location>
        <begin position="340"/>
        <end position="360"/>
    </location>
</feature>
<feature type="compositionally biased region" description="Low complexity" evidence="3">
    <location>
        <begin position="347"/>
        <end position="360"/>
    </location>
</feature>
<dbReference type="InterPro" id="IPR015915">
    <property type="entry name" value="Kelch-typ_b-propeller"/>
</dbReference>
<reference evidence="6" key="2">
    <citation type="journal article" date="2022" name="Microbiol. Resour. Announc.">
        <title>Whole-Genome Sequence of Entomortierella parvispora E1425, a Mucoromycotan Fungus Associated with Burkholderiaceae-Related Endosymbiotic Bacteria.</title>
        <authorList>
            <person name="Herlambang A."/>
            <person name="Guo Y."/>
            <person name="Takashima Y."/>
            <person name="Narisawa K."/>
            <person name="Ohta H."/>
            <person name="Nishizawa T."/>
        </authorList>
    </citation>
    <scope>NUCLEOTIDE SEQUENCE</scope>
    <source>
        <strain evidence="6">E1425</strain>
    </source>
</reference>
<keyword evidence="2" id="KW-0677">Repeat</keyword>
<evidence type="ECO:0000313" key="7">
    <source>
        <dbReference type="Proteomes" id="UP000827284"/>
    </source>
</evidence>
<evidence type="ECO:0000256" key="1">
    <source>
        <dbReference type="ARBA" id="ARBA00022441"/>
    </source>
</evidence>
<dbReference type="AlphaFoldDB" id="A0A9P3H649"/>
<dbReference type="EMBL" id="BQFW01000004">
    <property type="protein sequence ID" value="GJJ70730.1"/>
    <property type="molecule type" value="Genomic_DNA"/>
</dbReference>
<sequence length="513" mass="54223">MMARIISTILLCLIFLHVALAQTSFTPQSTWGSASIYIEGRAFYIQSGRPNGLQTWVTQTFSISLATAWNVTAPAFTQLKNGLDGHVYPSALLLDGVTWGAIRNNTYFTYNLNRQELTKKNPVANFNGVQALAAARDPSTGELVIPAAALPTLNGNATMRFGPTTETQSTQPRFTDVDGHQYYTIVASDSAQAMFYFGGLIVNEVFATFAKLDYGSPAWAAVTVSGSVTPPARAVSCLVAAYGGTKLILMGGEGANKTVLSDIYVFDVATSTWTKGPDGGVTRQRAGHTCAVSGDNLVFYGGYSSVSGRLPVPELVSVYSLTASAWQQAFVPAGPIPSPISSPGPSLPDSGSGSPGKSKVGAIAGGSGGAVAVILIAALVFWTRRRKRSQAGKEEEVIHLAQTPSSTLPGSPHNNPQLYRGNSVMSVNGKLAQRLLSNEDQQYAPIVPEKAAQAKDSAVGHPESMPWGNERLKQDIMNIVTTTPPPSSLPRGPQACAATSWQATPRNPQDVGM</sequence>
<comment type="caution">
    <text evidence="6">The sequence shown here is derived from an EMBL/GenBank/DDBJ whole genome shotgun (WGS) entry which is preliminary data.</text>
</comment>
<evidence type="ECO:0000256" key="3">
    <source>
        <dbReference type="SAM" id="MobiDB-lite"/>
    </source>
</evidence>
<keyword evidence="5" id="KW-0732">Signal</keyword>
<dbReference type="PANTHER" id="PTHR46093:SF18">
    <property type="entry name" value="FIBRONECTIN TYPE-III DOMAIN-CONTAINING PROTEIN"/>
    <property type="match status" value="1"/>
</dbReference>
<dbReference type="Gene3D" id="2.120.10.80">
    <property type="entry name" value="Kelch-type beta propeller"/>
    <property type="match status" value="1"/>
</dbReference>
<protein>
    <recommendedName>
        <fullName evidence="8">Galactose oxidase</fullName>
    </recommendedName>
</protein>
<keyword evidence="4" id="KW-0812">Transmembrane</keyword>
<feature type="chain" id="PRO_5040158340" description="Galactose oxidase" evidence="5">
    <location>
        <begin position="22"/>
        <end position="513"/>
    </location>
</feature>
<feature type="signal peptide" evidence="5">
    <location>
        <begin position="1"/>
        <end position="21"/>
    </location>
</feature>
<dbReference type="OrthoDB" id="432528at2759"/>
<dbReference type="Proteomes" id="UP000827284">
    <property type="component" value="Unassembled WGS sequence"/>
</dbReference>
<dbReference type="SUPFAM" id="SSF117281">
    <property type="entry name" value="Kelch motif"/>
    <property type="match status" value="1"/>
</dbReference>
<name>A0A9P3H649_9FUNG</name>
<organism evidence="6 7">
    <name type="scientific">Entomortierella parvispora</name>
    <dbReference type="NCBI Taxonomy" id="205924"/>
    <lineage>
        <taxon>Eukaryota</taxon>
        <taxon>Fungi</taxon>
        <taxon>Fungi incertae sedis</taxon>
        <taxon>Mucoromycota</taxon>
        <taxon>Mortierellomycotina</taxon>
        <taxon>Mortierellomycetes</taxon>
        <taxon>Mortierellales</taxon>
        <taxon>Mortierellaceae</taxon>
        <taxon>Entomortierella</taxon>
    </lineage>
</organism>
<evidence type="ECO:0008006" key="8">
    <source>
        <dbReference type="Google" id="ProtNLM"/>
    </source>
</evidence>
<feature type="compositionally biased region" description="Polar residues" evidence="3">
    <location>
        <begin position="497"/>
        <end position="507"/>
    </location>
</feature>
<proteinExistence type="predicted"/>
<feature type="compositionally biased region" description="Polar residues" evidence="3">
    <location>
        <begin position="402"/>
        <end position="412"/>
    </location>
</feature>
<evidence type="ECO:0000256" key="2">
    <source>
        <dbReference type="ARBA" id="ARBA00022737"/>
    </source>
</evidence>
<dbReference type="Pfam" id="PF24681">
    <property type="entry name" value="Kelch_KLHDC2_KLHL20_DRC7"/>
    <property type="match status" value="1"/>
</dbReference>
<evidence type="ECO:0000256" key="5">
    <source>
        <dbReference type="SAM" id="SignalP"/>
    </source>
</evidence>
<accession>A0A9P3H649</accession>
<feature type="region of interest" description="Disordered" evidence="3">
    <location>
        <begin position="480"/>
        <end position="513"/>
    </location>
</feature>
<keyword evidence="1" id="KW-0880">Kelch repeat</keyword>
<keyword evidence="4" id="KW-1133">Transmembrane helix</keyword>